<comment type="caution">
    <text evidence="2">The sequence shown here is derived from an EMBL/GenBank/DDBJ whole genome shotgun (WGS) entry which is preliminary data.</text>
</comment>
<accession>A0A4C1VH09</accession>
<keyword evidence="3" id="KW-1185">Reference proteome</keyword>
<proteinExistence type="predicted"/>
<feature type="compositionally biased region" description="Low complexity" evidence="1">
    <location>
        <begin position="20"/>
        <end position="35"/>
    </location>
</feature>
<evidence type="ECO:0000256" key="1">
    <source>
        <dbReference type="SAM" id="MobiDB-lite"/>
    </source>
</evidence>
<feature type="compositionally biased region" description="Polar residues" evidence="1">
    <location>
        <begin position="171"/>
        <end position="183"/>
    </location>
</feature>
<protein>
    <submittedName>
        <fullName evidence="2">Uncharacterized protein</fullName>
    </submittedName>
</protein>
<organism evidence="2 3">
    <name type="scientific">Eumeta variegata</name>
    <name type="common">Bagworm moth</name>
    <name type="synonym">Eumeta japonica</name>
    <dbReference type="NCBI Taxonomy" id="151549"/>
    <lineage>
        <taxon>Eukaryota</taxon>
        <taxon>Metazoa</taxon>
        <taxon>Ecdysozoa</taxon>
        <taxon>Arthropoda</taxon>
        <taxon>Hexapoda</taxon>
        <taxon>Insecta</taxon>
        <taxon>Pterygota</taxon>
        <taxon>Neoptera</taxon>
        <taxon>Endopterygota</taxon>
        <taxon>Lepidoptera</taxon>
        <taxon>Glossata</taxon>
        <taxon>Ditrysia</taxon>
        <taxon>Tineoidea</taxon>
        <taxon>Psychidae</taxon>
        <taxon>Oiketicinae</taxon>
        <taxon>Eumeta</taxon>
    </lineage>
</organism>
<dbReference type="AlphaFoldDB" id="A0A4C1VH09"/>
<gene>
    <name evidence="2" type="ORF">EVAR_21435_1</name>
</gene>
<sequence>MLRFLKRPRKRSRLDAHPISRQSNSRRGGGSAASITASCARTPDINQGVWLQSSLARLQGTFRFFNFASSSYIWRINKAELRGAIARSFESIGDDSVRLARRARAGRRRWENSFPRARAADRRGGSRGRARRKAYPFTFPFRLKGSDVKPSTLAEYGSRVVRSRRPRHDNNAATNDLTCFSRH</sequence>
<feature type="region of interest" description="Disordered" evidence="1">
    <location>
        <begin position="164"/>
        <end position="183"/>
    </location>
</feature>
<feature type="region of interest" description="Disordered" evidence="1">
    <location>
        <begin position="1"/>
        <end position="35"/>
    </location>
</feature>
<evidence type="ECO:0000313" key="2">
    <source>
        <dbReference type="EMBL" id="GBP37900.1"/>
    </source>
</evidence>
<dbReference type="EMBL" id="BGZK01000340">
    <property type="protein sequence ID" value="GBP37900.1"/>
    <property type="molecule type" value="Genomic_DNA"/>
</dbReference>
<feature type="compositionally biased region" description="Basic residues" evidence="1">
    <location>
        <begin position="1"/>
        <end position="12"/>
    </location>
</feature>
<reference evidence="2 3" key="1">
    <citation type="journal article" date="2019" name="Commun. Biol.">
        <title>The bagworm genome reveals a unique fibroin gene that provides high tensile strength.</title>
        <authorList>
            <person name="Kono N."/>
            <person name="Nakamura H."/>
            <person name="Ohtoshi R."/>
            <person name="Tomita M."/>
            <person name="Numata K."/>
            <person name="Arakawa K."/>
        </authorList>
    </citation>
    <scope>NUCLEOTIDE SEQUENCE [LARGE SCALE GENOMIC DNA]</scope>
</reference>
<evidence type="ECO:0000313" key="3">
    <source>
        <dbReference type="Proteomes" id="UP000299102"/>
    </source>
</evidence>
<name>A0A4C1VH09_EUMVA</name>
<dbReference type="Proteomes" id="UP000299102">
    <property type="component" value="Unassembled WGS sequence"/>
</dbReference>